<organism evidence="1 2">
    <name type="scientific">Aulographum hederae CBS 113979</name>
    <dbReference type="NCBI Taxonomy" id="1176131"/>
    <lineage>
        <taxon>Eukaryota</taxon>
        <taxon>Fungi</taxon>
        <taxon>Dikarya</taxon>
        <taxon>Ascomycota</taxon>
        <taxon>Pezizomycotina</taxon>
        <taxon>Dothideomycetes</taxon>
        <taxon>Pleosporomycetidae</taxon>
        <taxon>Aulographales</taxon>
        <taxon>Aulographaceae</taxon>
    </lineage>
</organism>
<dbReference type="Proteomes" id="UP000800041">
    <property type="component" value="Unassembled WGS sequence"/>
</dbReference>
<dbReference type="AlphaFoldDB" id="A0A6G1GQH5"/>
<keyword evidence="2" id="KW-1185">Reference proteome</keyword>
<protein>
    <submittedName>
        <fullName evidence="1">Uncharacterized protein</fullName>
    </submittedName>
</protein>
<reference evidence="1" key="1">
    <citation type="journal article" date="2020" name="Stud. Mycol.">
        <title>101 Dothideomycetes genomes: a test case for predicting lifestyles and emergence of pathogens.</title>
        <authorList>
            <person name="Haridas S."/>
            <person name="Albert R."/>
            <person name="Binder M."/>
            <person name="Bloem J."/>
            <person name="Labutti K."/>
            <person name="Salamov A."/>
            <person name="Andreopoulos B."/>
            <person name="Baker S."/>
            <person name="Barry K."/>
            <person name="Bills G."/>
            <person name="Bluhm B."/>
            <person name="Cannon C."/>
            <person name="Castanera R."/>
            <person name="Culley D."/>
            <person name="Daum C."/>
            <person name="Ezra D."/>
            <person name="Gonzalez J."/>
            <person name="Henrissat B."/>
            <person name="Kuo A."/>
            <person name="Liang C."/>
            <person name="Lipzen A."/>
            <person name="Lutzoni F."/>
            <person name="Magnuson J."/>
            <person name="Mondo S."/>
            <person name="Nolan M."/>
            <person name="Ohm R."/>
            <person name="Pangilinan J."/>
            <person name="Park H.-J."/>
            <person name="Ramirez L."/>
            <person name="Alfaro M."/>
            <person name="Sun H."/>
            <person name="Tritt A."/>
            <person name="Yoshinaga Y."/>
            <person name="Zwiers L.-H."/>
            <person name="Turgeon B."/>
            <person name="Goodwin S."/>
            <person name="Spatafora J."/>
            <person name="Crous P."/>
            <person name="Grigoriev I."/>
        </authorList>
    </citation>
    <scope>NUCLEOTIDE SEQUENCE</scope>
    <source>
        <strain evidence="1">CBS 113979</strain>
    </source>
</reference>
<evidence type="ECO:0000313" key="1">
    <source>
        <dbReference type="EMBL" id="KAF1983203.1"/>
    </source>
</evidence>
<name>A0A6G1GQH5_9PEZI</name>
<dbReference type="EMBL" id="ML977177">
    <property type="protein sequence ID" value="KAF1983203.1"/>
    <property type="molecule type" value="Genomic_DNA"/>
</dbReference>
<evidence type="ECO:0000313" key="2">
    <source>
        <dbReference type="Proteomes" id="UP000800041"/>
    </source>
</evidence>
<accession>A0A6G1GQH5</accession>
<proteinExistence type="predicted"/>
<sequence length="73" mass="8422">MPAYSTSDLKFAIRAYQDPNRKISDRKLAQETCETRNRPYCRPESITVHKYLVDSLHQSTSLFSLTKGFPVVN</sequence>
<gene>
    <name evidence="1" type="ORF">K402DRAFT_179848</name>
</gene>